<evidence type="ECO:0000313" key="1">
    <source>
        <dbReference type="EMBL" id="KIK97767.1"/>
    </source>
</evidence>
<dbReference type="AlphaFoldDB" id="A0A0D0DHL6"/>
<sequence length="57" mass="5884">MNATPAAAGNSLGSMGASVGTFRLDAHMIAPREPPALVCVEHPTPAWNRTQSLPVEG</sequence>
<protein>
    <submittedName>
        <fullName evidence="1">Uncharacterized protein</fullName>
    </submittedName>
</protein>
<dbReference type="Proteomes" id="UP000054538">
    <property type="component" value="Unassembled WGS sequence"/>
</dbReference>
<reference evidence="1 2" key="1">
    <citation type="submission" date="2014-04" db="EMBL/GenBank/DDBJ databases">
        <authorList>
            <consortium name="DOE Joint Genome Institute"/>
            <person name="Kuo A."/>
            <person name="Kohler A."/>
            <person name="Jargeat P."/>
            <person name="Nagy L.G."/>
            <person name="Floudas D."/>
            <person name="Copeland A."/>
            <person name="Barry K.W."/>
            <person name="Cichocki N."/>
            <person name="Veneault-Fourrey C."/>
            <person name="LaButti K."/>
            <person name="Lindquist E.A."/>
            <person name="Lipzen A."/>
            <person name="Lundell T."/>
            <person name="Morin E."/>
            <person name="Murat C."/>
            <person name="Sun H."/>
            <person name="Tunlid A."/>
            <person name="Henrissat B."/>
            <person name="Grigoriev I.V."/>
            <person name="Hibbett D.S."/>
            <person name="Martin F."/>
            <person name="Nordberg H.P."/>
            <person name="Cantor M.N."/>
            <person name="Hua S.X."/>
        </authorList>
    </citation>
    <scope>NUCLEOTIDE SEQUENCE [LARGE SCALE GENOMIC DNA]</scope>
    <source>
        <strain evidence="1 2">Ve08.2h10</strain>
    </source>
</reference>
<dbReference type="HOGENOM" id="CLU_2997137_0_0_1"/>
<organism evidence="1 2">
    <name type="scientific">Paxillus rubicundulus Ve08.2h10</name>
    <dbReference type="NCBI Taxonomy" id="930991"/>
    <lineage>
        <taxon>Eukaryota</taxon>
        <taxon>Fungi</taxon>
        <taxon>Dikarya</taxon>
        <taxon>Basidiomycota</taxon>
        <taxon>Agaricomycotina</taxon>
        <taxon>Agaricomycetes</taxon>
        <taxon>Agaricomycetidae</taxon>
        <taxon>Boletales</taxon>
        <taxon>Paxilineae</taxon>
        <taxon>Paxillaceae</taxon>
        <taxon>Paxillus</taxon>
    </lineage>
</organism>
<proteinExistence type="predicted"/>
<dbReference type="EMBL" id="KN824921">
    <property type="protein sequence ID" value="KIK97767.1"/>
    <property type="molecule type" value="Genomic_DNA"/>
</dbReference>
<gene>
    <name evidence="1" type="ORF">PAXRUDRAFT_824589</name>
</gene>
<name>A0A0D0DHL6_9AGAM</name>
<accession>A0A0D0DHL6</accession>
<evidence type="ECO:0000313" key="2">
    <source>
        <dbReference type="Proteomes" id="UP000054538"/>
    </source>
</evidence>
<dbReference type="InParanoid" id="A0A0D0DHL6"/>
<keyword evidence="2" id="KW-1185">Reference proteome</keyword>
<reference evidence="2" key="2">
    <citation type="submission" date="2015-01" db="EMBL/GenBank/DDBJ databases">
        <title>Evolutionary Origins and Diversification of the Mycorrhizal Mutualists.</title>
        <authorList>
            <consortium name="DOE Joint Genome Institute"/>
            <consortium name="Mycorrhizal Genomics Consortium"/>
            <person name="Kohler A."/>
            <person name="Kuo A."/>
            <person name="Nagy L.G."/>
            <person name="Floudas D."/>
            <person name="Copeland A."/>
            <person name="Barry K.W."/>
            <person name="Cichocki N."/>
            <person name="Veneault-Fourrey C."/>
            <person name="LaButti K."/>
            <person name="Lindquist E.A."/>
            <person name="Lipzen A."/>
            <person name="Lundell T."/>
            <person name="Morin E."/>
            <person name="Murat C."/>
            <person name="Riley R."/>
            <person name="Ohm R."/>
            <person name="Sun H."/>
            <person name="Tunlid A."/>
            <person name="Henrissat B."/>
            <person name="Grigoriev I.V."/>
            <person name="Hibbett D.S."/>
            <person name="Martin F."/>
        </authorList>
    </citation>
    <scope>NUCLEOTIDE SEQUENCE [LARGE SCALE GENOMIC DNA]</scope>
    <source>
        <strain evidence="2">Ve08.2h10</strain>
    </source>
</reference>